<dbReference type="AlphaFoldDB" id="A0A133LQW9"/>
<accession>A0A8A7I7P9</accession>
<accession>A0A133LQW9</accession>
<organism evidence="1 2">
    <name type="scientific">Bifidobacterium longum</name>
    <dbReference type="NCBI Taxonomy" id="216816"/>
    <lineage>
        <taxon>Bacteria</taxon>
        <taxon>Bacillati</taxon>
        <taxon>Actinomycetota</taxon>
        <taxon>Actinomycetes</taxon>
        <taxon>Bifidobacteriales</taxon>
        <taxon>Bifidobacteriaceae</taxon>
        <taxon>Bifidobacterium</taxon>
    </lineage>
</organism>
<evidence type="ECO:0000313" key="1">
    <source>
        <dbReference type="EMBL" id="PKC91320.1"/>
    </source>
</evidence>
<proteinExistence type="predicted"/>
<comment type="caution">
    <text evidence="1">The sequence shown here is derived from an EMBL/GenBank/DDBJ whole genome shotgun (WGS) entry which is preliminary data.</text>
</comment>
<evidence type="ECO:0000313" key="2">
    <source>
        <dbReference type="Proteomes" id="UP000232654"/>
    </source>
</evidence>
<reference evidence="1 2" key="1">
    <citation type="submission" date="2017-12" db="EMBL/GenBank/DDBJ databases">
        <title>Bifidobacterium longum APC/DPC strains.</title>
        <authorList>
            <person name="Arboleya S."/>
        </authorList>
    </citation>
    <scope>NUCLEOTIDE SEQUENCE [LARGE SCALE GENOMIC DNA]</scope>
    <source>
        <strain evidence="1 2">APC1503</strain>
    </source>
</reference>
<name>A0A133LQW9_BIFLN</name>
<dbReference type="EMBL" id="PJDT01000002">
    <property type="protein sequence ID" value="PKC91320.1"/>
    <property type="molecule type" value="Genomic_DNA"/>
</dbReference>
<protein>
    <submittedName>
        <fullName evidence="1">Uncharacterized protein</fullName>
    </submittedName>
</protein>
<dbReference type="Proteomes" id="UP000232654">
    <property type="component" value="Unassembled WGS sequence"/>
</dbReference>
<gene>
    <name evidence="1" type="ORF">APC1503_0039</name>
</gene>
<sequence length="55" mass="6435">MDSTCLLYRATPECFQYSEALHGDYAASYRQAVQLLIKNDYETIMNRITKENNQL</sequence>